<protein>
    <submittedName>
        <fullName evidence="1">Uncharacterized protein</fullName>
    </submittedName>
</protein>
<dbReference type="EMBL" id="AJWZ01011179">
    <property type="protein sequence ID" value="EKC46247.1"/>
    <property type="molecule type" value="Genomic_DNA"/>
</dbReference>
<name>K1RBR3_9ZZZZ</name>
<feature type="non-terminal residue" evidence="1">
    <location>
        <position position="48"/>
    </location>
</feature>
<proteinExistence type="predicted"/>
<evidence type="ECO:0000313" key="1">
    <source>
        <dbReference type="EMBL" id="EKC46247.1"/>
    </source>
</evidence>
<gene>
    <name evidence="1" type="ORF">OBE_16366</name>
</gene>
<dbReference type="AlphaFoldDB" id="K1RBR3"/>
<comment type="caution">
    <text evidence="1">The sequence shown here is derived from an EMBL/GenBank/DDBJ whole genome shotgun (WGS) entry which is preliminary data.</text>
</comment>
<reference evidence="1" key="1">
    <citation type="journal article" date="2013" name="Environ. Microbiol.">
        <title>Microbiota from the distal guts of lean and obese adolescents exhibit partial functional redundancy besides clear differences in community structure.</title>
        <authorList>
            <person name="Ferrer M."/>
            <person name="Ruiz A."/>
            <person name="Lanza F."/>
            <person name="Haange S.B."/>
            <person name="Oberbach A."/>
            <person name="Till H."/>
            <person name="Bargiela R."/>
            <person name="Campoy C."/>
            <person name="Segura M.T."/>
            <person name="Richter M."/>
            <person name="von Bergen M."/>
            <person name="Seifert J."/>
            <person name="Suarez A."/>
        </authorList>
    </citation>
    <scope>NUCLEOTIDE SEQUENCE</scope>
</reference>
<sequence>MDADLLMQTVAEVLKKIEDYSISNRAEFEALVKKSLAMQQTDRQETAE</sequence>
<organism evidence="1">
    <name type="scientific">human gut metagenome</name>
    <dbReference type="NCBI Taxonomy" id="408170"/>
    <lineage>
        <taxon>unclassified sequences</taxon>
        <taxon>metagenomes</taxon>
        <taxon>organismal metagenomes</taxon>
    </lineage>
</organism>
<accession>K1RBR3</accession>